<sequence length="50" mass="5747">NLEAPFGYIDPELKAYFRTVNNQLKEWQQNWGEAGAEDDVDPNEEIDSCS</sequence>
<comment type="caution">
    <text evidence="1">The sequence shown here is derived from an EMBL/GenBank/DDBJ whole genome shotgun (WGS) entry which is preliminary data.</text>
</comment>
<organism evidence="1 2">
    <name type="scientific">Russula earlei</name>
    <dbReference type="NCBI Taxonomy" id="71964"/>
    <lineage>
        <taxon>Eukaryota</taxon>
        <taxon>Fungi</taxon>
        <taxon>Dikarya</taxon>
        <taxon>Basidiomycota</taxon>
        <taxon>Agaricomycotina</taxon>
        <taxon>Agaricomycetes</taxon>
        <taxon>Russulales</taxon>
        <taxon>Russulaceae</taxon>
        <taxon>Russula</taxon>
    </lineage>
</organism>
<dbReference type="EMBL" id="JAGFNK010000597">
    <property type="protein sequence ID" value="KAI9447211.1"/>
    <property type="molecule type" value="Genomic_DNA"/>
</dbReference>
<proteinExistence type="predicted"/>
<name>A0ACC0TUJ3_9AGAM</name>
<gene>
    <name evidence="1" type="ORF">F5148DRAFT_1344715</name>
</gene>
<reference evidence="1" key="1">
    <citation type="submission" date="2021-03" db="EMBL/GenBank/DDBJ databases">
        <title>Evolutionary priming and transition to the ectomycorrhizal habit in an iconic lineage of mushroom-forming fungi: is preadaptation a requirement?</title>
        <authorList>
            <consortium name="DOE Joint Genome Institute"/>
            <person name="Looney B.P."/>
            <person name="Miyauchi S."/>
            <person name="Morin E."/>
            <person name="Drula E."/>
            <person name="Courty P.E."/>
            <person name="Chicoki N."/>
            <person name="Fauchery L."/>
            <person name="Kohler A."/>
            <person name="Kuo A."/>
            <person name="LaButti K."/>
            <person name="Pangilinan J."/>
            <person name="Lipzen A."/>
            <person name="Riley R."/>
            <person name="Andreopoulos W."/>
            <person name="He G."/>
            <person name="Johnson J."/>
            <person name="Barry K.W."/>
            <person name="Grigoriev I.V."/>
            <person name="Nagy L."/>
            <person name="Hibbett D."/>
            <person name="Henrissat B."/>
            <person name="Matheny P.B."/>
            <person name="Labbe J."/>
            <person name="Martin A.F."/>
        </authorList>
    </citation>
    <scope>NUCLEOTIDE SEQUENCE</scope>
    <source>
        <strain evidence="1">BPL698</strain>
    </source>
</reference>
<evidence type="ECO:0000313" key="1">
    <source>
        <dbReference type="EMBL" id="KAI9447211.1"/>
    </source>
</evidence>
<dbReference type="Proteomes" id="UP001207468">
    <property type="component" value="Unassembled WGS sequence"/>
</dbReference>
<keyword evidence="2" id="KW-1185">Reference proteome</keyword>
<protein>
    <submittedName>
        <fullName evidence="1">Uncharacterized protein</fullName>
    </submittedName>
</protein>
<accession>A0ACC0TUJ3</accession>
<evidence type="ECO:0000313" key="2">
    <source>
        <dbReference type="Proteomes" id="UP001207468"/>
    </source>
</evidence>
<feature type="non-terminal residue" evidence="1">
    <location>
        <position position="1"/>
    </location>
</feature>